<evidence type="ECO:0000313" key="2">
    <source>
        <dbReference type="EMBL" id="KAJ3831644.1"/>
    </source>
</evidence>
<dbReference type="CDD" id="cd21037">
    <property type="entry name" value="MLKL_NTD"/>
    <property type="match status" value="1"/>
</dbReference>
<gene>
    <name evidence="2" type="ORF">F5878DRAFT_61102</name>
</gene>
<protein>
    <submittedName>
        <fullName evidence="2">Uncharacterized protein</fullName>
    </submittedName>
</protein>
<dbReference type="EMBL" id="MU807323">
    <property type="protein sequence ID" value="KAJ3831644.1"/>
    <property type="molecule type" value="Genomic_DNA"/>
</dbReference>
<feature type="region of interest" description="Disordered" evidence="1">
    <location>
        <begin position="1"/>
        <end position="35"/>
    </location>
</feature>
<dbReference type="Proteomes" id="UP001163846">
    <property type="component" value="Unassembled WGS sequence"/>
</dbReference>
<comment type="caution">
    <text evidence="2">The sequence shown here is derived from an EMBL/GenBank/DDBJ whole genome shotgun (WGS) entry which is preliminary data.</text>
</comment>
<keyword evidence="3" id="KW-1185">Reference proteome</keyword>
<proteinExistence type="predicted"/>
<reference evidence="2" key="1">
    <citation type="submission" date="2022-08" db="EMBL/GenBank/DDBJ databases">
        <authorList>
            <consortium name="DOE Joint Genome Institute"/>
            <person name="Min B."/>
            <person name="Riley R."/>
            <person name="Sierra-Patev S."/>
            <person name="Naranjo-Ortiz M."/>
            <person name="Looney B."/>
            <person name="Konkel Z."/>
            <person name="Slot J.C."/>
            <person name="Sakamoto Y."/>
            <person name="Steenwyk J.L."/>
            <person name="Rokas A."/>
            <person name="Carro J."/>
            <person name="Camarero S."/>
            <person name="Ferreira P."/>
            <person name="Molpeceres G."/>
            <person name="Ruiz-Duenas F.J."/>
            <person name="Serrano A."/>
            <person name="Henrissat B."/>
            <person name="Drula E."/>
            <person name="Hughes K.W."/>
            <person name="Mata J.L."/>
            <person name="Ishikawa N.K."/>
            <person name="Vargas-Isla R."/>
            <person name="Ushijima S."/>
            <person name="Smith C.A."/>
            <person name="Ahrendt S."/>
            <person name="Andreopoulos W."/>
            <person name="He G."/>
            <person name="Labutti K."/>
            <person name="Lipzen A."/>
            <person name="Ng V."/>
            <person name="Sandor L."/>
            <person name="Barry K."/>
            <person name="Martinez A.T."/>
            <person name="Xiao Y."/>
            <person name="Gibbons J.G."/>
            <person name="Terashima K."/>
            <person name="Hibbett D.S."/>
            <person name="Grigoriev I.V."/>
        </authorList>
    </citation>
    <scope>NUCLEOTIDE SEQUENCE</scope>
    <source>
        <strain evidence="2">TFB9207</strain>
    </source>
</reference>
<name>A0AA38U3F8_9AGAR</name>
<organism evidence="2 3">
    <name type="scientific">Lentinula raphanica</name>
    <dbReference type="NCBI Taxonomy" id="153919"/>
    <lineage>
        <taxon>Eukaryota</taxon>
        <taxon>Fungi</taxon>
        <taxon>Dikarya</taxon>
        <taxon>Basidiomycota</taxon>
        <taxon>Agaricomycotina</taxon>
        <taxon>Agaricomycetes</taxon>
        <taxon>Agaricomycetidae</taxon>
        <taxon>Agaricales</taxon>
        <taxon>Marasmiineae</taxon>
        <taxon>Omphalotaceae</taxon>
        <taxon>Lentinula</taxon>
    </lineage>
</organism>
<dbReference type="AlphaFoldDB" id="A0AA38U3F8"/>
<dbReference type="InterPro" id="IPR059179">
    <property type="entry name" value="MLKL-like_MCAfunc"/>
</dbReference>
<accession>A0AA38U3F8</accession>
<sequence>MSTRGSSGRSCSYGSEKSSTEDSGRLPGRPSPNPKTSSFSSLCWDLSEKVLCALNSAAQYAPTPYLGSLSVVALSIFNSVQGAKENQIVLGQLVQTISEFLYAISDAYKELHPAGPTDFSCTEELFKTLTNINEWITGVRSRTSIRRIIASRSDLAVIQDFRDQLNAAKDKFQMQSFIALRKSVSEIALQQDKMISQQHKMDQDASTQNRTRSVDEYAQRLSEYHSRWPYH</sequence>
<evidence type="ECO:0000256" key="1">
    <source>
        <dbReference type="SAM" id="MobiDB-lite"/>
    </source>
</evidence>
<feature type="compositionally biased region" description="Low complexity" evidence="1">
    <location>
        <begin position="1"/>
        <end position="17"/>
    </location>
</feature>
<evidence type="ECO:0000313" key="3">
    <source>
        <dbReference type="Proteomes" id="UP001163846"/>
    </source>
</evidence>